<dbReference type="InterPro" id="IPR036165">
    <property type="entry name" value="YefM-like_sf"/>
</dbReference>
<dbReference type="SUPFAM" id="SSF143120">
    <property type="entry name" value="YefM-like"/>
    <property type="match status" value="1"/>
</dbReference>
<evidence type="ECO:0000256" key="2">
    <source>
        <dbReference type="RuleBase" id="RU362080"/>
    </source>
</evidence>
<name>A0A859QSB8_9HYPH</name>
<protein>
    <recommendedName>
        <fullName evidence="2">Antitoxin</fullName>
    </recommendedName>
</protein>
<gene>
    <name evidence="3" type="ORF">FKV68_28335</name>
</gene>
<dbReference type="InterPro" id="IPR006442">
    <property type="entry name" value="Antitoxin_Phd/YefM"/>
</dbReference>
<evidence type="ECO:0000313" key="3">
    <source>
        <dbReference type="EMBL" id="QLL66235.1"/>
    </source>
</evidence>
<proteinExistence type="inferred from homology"/>
<keyword evidence="3" id="KW-0614">Plasmid</keyword>
<dbReference type="KEGG" id="emx:FKV68_28335"/>
<dbReference type="Proteomes" id="UP000510721">
    <property type="component" value="Plasmid pEmeITTGR7c"/>
</dbReference>
<dbReference type="Gene3D" id="3.40.1620.10">
    <property type="entry name" value="YefM-like domain"/>
    <property type="match status" value="1"/>
</dbReference>
<geneLocation type="plasmid" evidence="4">
    <name>pemeittgr7c</name>
</geneLocation>
<accession>A0A859QSB8</accession>
<evidence type="ECO:0000256" key="1">
    <source>
        <dbReference type="ARBA" id="ARBA00009981"/>
    </source>
</evidence>
<dbReference type="Pfam" id="PF02604">
    <property type="entry name" value="PhdYeFM_antitox"/>
    <property type="match status" value="1"/>
</dbReference>
<evidence type="ECO:0000313" key="4">
    <source>
        <dbReference type="Proteomes" id="UP000510721"/>
    </source>
</evidence>
<organism evidence="3 4">
    <name type="scientific">Sinorhizobium mexicanum</name>
    <dbReference type="NCBI Taxonomy" id="375549"/>
    <lineage>
        <taxon>Bacteria</taxon>
        <taxon>Pseudomonadati</taxon>
        <taxon>Pseudomonadota</taxon>
        <taxon>Alphaproteobacteria</taxon>
        <taxon>Hyphomicrobiales</taxon>
        <taxon>Rhizobiaceae</taxon>
        <taxon>Sinorhizobium/Ensifer group</taxon>
        <taxon>Sinorhizobium</taxon>
    </lineage>
</organism>
<dbReference type="PANTHER" id="PTHR35377:SF4">
    <property type="entry name" value="PREVENT-HOST-DEATH FAMILY PROTEIN"/>
    <property type="match status" value="1"/>
</dbReference>
<dbReference type="InterPro" id="IPR051416">
    <property type="entry name" value="phD-YefM_TA_antitoxins"/>
</dbReference>
<dbReference type="PANTHER" id="PTHR35377">
    <property type="entry name" value="ANTITOXIN VAPB49-RELATED-RELATED"/>
    <property type="match status" value="1"/>
</dbReference>
<dbReference type="NCBIfam" id="TIGR01552">
    <property type="entry name" value="phd_fam"/>
    <property type="match status" value="1"/>
</dbReference>
<reference evidence="3 4" key="1">
    <citation type="submission" date="2019-06" db="EMBL/GenBank/DDBJ databases">
        <title>Complete genome sequence of Ensifer mexicanus ITTG R7 isolated from nodules of Acacia angustissima (Mill.) Kuntze.</title>
        <authorList>
            <person name="Rincon-Rosales R."/>
            <person name="Rogel M.A."/>
            <person name="Guerrero G."/>
            <person name="Rincon-Molina C.I."/>
            <person name="Lopez-Lopez A."/>
            <person name="Martinez-Romero E."/>
        </authorList>
    </citation>
    <scope>NUCLEOTIDE SEQUENCE [LARGE SCALE GENOMIC DNA]</scope>
    <source>
        <strain evidence="3 4">ITTG R7</strain>
        <plasmid evidence="4">pemeittgr7c</plasmid>
    </source>
</reference>
<sequence length="81" mass="8913">METVNIHEAKTHLSRLVEKAARGESFIIAKAGKPLVKVVALDQPSETEKQRIGFMTGEIVVPDDFDRMVSDEIENLFGTGA</sequence>
<dbReference type="EMBL" id="CP041241">
    <property type="protein sequence ID" value="QLL66235.1"/>
    <property type="molecule type" value="Genomic_DNA"/>
</dbReference>
<keyword evidence="4" id="KW-1185">Reference proteome</keyword>
<comment type="function">
    <text evidence="2">Antitoxin component of a type II toxin-antitoxin (TA) system.</text>
</comment>
<dbReference type="AlphaFoldDB" id="A0A859QSB8"/>
<comment type="similarity">
    <text evidence="1 2">Belongs to the phD/YefM antitoxin family.</text>
</comment>
<dbReference type="RefSeq" id="WP_180943924.1">
    <property type="nucleotide sequence ID" value="NZ_CP041241.1"/>
</dbReference>